<accession>A0A916RGT0</accession>
<sequence>MRSQPTGIAIQWSRPLALALFIAFTGIASHAQEQEPGKTVATVHGDHYSLANRALSAEWAISSGHIEGLTFTDKLHARTVKLPAPFAILLKDGSVYTATDFHTDGKPERKDLTADTSASRYSDRVPGVEFDVPLTNADGSLHATWTAVLRDGSNYFRQVLTLTAGSSDVAITRVQLVDVTLPGAEVDGSVKGSPIVAGDLFLGFEHPISESKVTFNRATAYIDRDLPLKATQSATYSSVIGVTRTGQLRRDFLRYIERERAHPYRTFLHYNSWYDLGYFNPYDEADALDRINFFGRELHDKRGVTLDSFLFDDGWDNHNSLWDFNKGFPDGFTNVRKAAEKYGADPGVWMSPWGGYSKPKQERIAYGKSQGYEIVDNGYALSGPKYYDRFQQVCLDMIKKYGINQFKFDGTGNADSVFKGSAFDSDFAAAIHLIGVLRQAKPDIYINLTTGTYPSPFWLMTADSIWRGGYDDNVAGVGPYRERWITYRDADTYDEIVKGGPLYPLNSLMLHGIIYAQRHKHLNADPSNDFRNEVRDYFGTGTQLQEMYITPSLLTQQNWDDLAEAAKWSRSNADVLKDTHWVGGDPAWLEVYGWASWSPKKAILTLRNPSDKPQTISIDPEKVFELPEGAARTFSAHSPWKSDASEPAITLHAGTPHTFHLAPFEVLTLDATPR</sequence>
<dbReference type="SUPFAM" id="SSF51445">
    <property type="entry name" value="(Trans)glycosidases"/>
    <property type="match status" value="1"/>
</dbReference>
<evidence type="ECO:0008006" key="4">
    <source>
        <dbReference type="Google" id="ProtNLM"/>
    </source>
</evidence>
<comment type="caution">
    <text evidence="2">The sequence shown here is derived from an EMBL/GenBank/DDBJ whole genome shotgun (WGS) entry which is preliminary data.</text>
</comment>
<keyword evidence="3" id="KW-1185">Reference proteome</keyword>
<dbReference type="RefSeq" id="WP_188757638.1">
    <property type="nucleotide sequence ID" value="NZ_BMJB01000001.1"/>
</dbReference>
<dbReference type="AlphaFoldDB" id="A0A916RGT0"/>
<gene>
    <name evidence="2" type="ORF">GCM10011507_03630</name>
</gene>
<dbReference type="EMBL" id="BMJB01000001">
    <property type="protein sequence ID" value="GGA55622.1"/>
    <property type="molecule type" value="Genomic_DNA"/>
</dbReference>
<reference evidence="2" key="1">
    <citation type="journal article" date="2014" name="Int. J. Syst. Evol. Microbiol.">
        <title>Complete genome sequence of Corynebacterium casei LMG S-19264T (=DSM 44701T), isolated from a smear-ripened cheese.</title>
        <authorList>
            <consortium name="US DOE Joint Genome Institute (JGI-PGF)"/>
            <person name="Walter F."/>
            <person name="Albersmeier A."/>
            <person name="Kalinowski J."/>
            <person name="Ruckert C."/>
        </authorList>
    </citation>
    <scope>NUCLEOTIDE SEQUENCE</scope>
    <source>
        <strain evidence="2">CGMCC 1.15447</strain>
    </source>
</reference>
<reference evidence="2" key="2">
    <citation type="submission" date="2020-09" db="EMBL/GenBank/DDBJ databases">
        <authorList>
            <person name="Sun Q."/>
            <person name="Zhou Y."/>
        </authorList>
    </citation>
    <scope>NUCLEOTIDE SEQUENCE</scope>
    <source>
        <strain evidence="2">CGMCC 1.15447</strain>
    </source>
</reference>
<proteinExistence type="predicted"/>
<dbReference type="InterPro" id="IPR017853">
    <property type="entry name" value="GH"/>
</dbReference>
<dbReference type="Gene3D" id="3.20.20.70">
    <property type="entry name" value="Aldolase class I"/>
    <property type="match status" value="1"/>
</dbReference>
<evidence type="ECO:0000313" key="3">
    <source>
        <dbReference type="Proteomes" id="UP000648801"/>
    </source>
</evidence>
<feature type="chain" id="PRO_5037862580" description="Enterotoxin" evidence="1">
    <location>
        <begin position="32"/>
        <end position="674"/>
    </location>
</feature>
<name>A0A916RGT0_9BACT</name>
<organism evidence="2 3">
    <name type="scientific">Edaphobacter acidisoli</name>
    <dbReference type="NCBI Taxonomy" id="2040573"/>
    <lineage>
        <taxon>Bacteria</taxon>
        <taxon>Pseudomonadati</taxon>
        <taxon>Acidobacteriota</taxon>
        <taxon>Terriglobia</taxon>
        <taxon>Terriglobales</taxon>
        <taxon>Acidobacteriaceae</taxon>
        <taxon>Edaphobacter</taxon>
    </lineage>
</organism>
<evidence type="ECO:0000313" key="2">
    <source>
        <dbReference type="EMBL" id="GGA55622.1"/>
    </source>
</evidence>
<keyword evidence="1" id="KW-0732">Signal</keyword>
<feature type="signal peptide" evidence="1">
    <location>
        <begin position="1"/>
        <end position="31"/>
    </location>
</feature>
<dbReference type="InterPro" id="IPR013785">
    <property type="entry name" value="Aldolase_TIM"/>
</dbReference>
<dbReference type="Proteomes" id="UP000648801">
    <property type="component" value="Unassembled WGS sequence"/>
</dbReference>
<protein>
    <recommendedName>
        <fullName evidence="4">Enterotoxin</fullName>
    </recommendedName>
</protein>
<evidence type="ECO:0000256" key="1">
    <source>
        <dbReference type="SAM" id="SignalP"/>
    </source>
</evidence>